<evidence type="ECO:0000256" key="2">
    <source>
        <dbReference type="ARBA" id="ARBA00023125"/>
    </source>
</evidence>
<feature type="domain" description="HTH hxlR-type" evidence="4">
    <location>
        <begin position="13"/>
        <end position="111"/>
    </location>
</feature>
<protein>
    <submittedName>
        <fullName evidence="5">Helix-turn-helix domain-containing protein</fullName>
    </submittedName>
</protein>
<dbReference type="PANTHER" id="PTHR33204:SF39">
    <property type="entry name" value="TRANSCRIPTIONAL REGULATORY PROTEIN"/>
    <property type="match status" value="1"/>
</dbReference>
<dbReference type="InterPro" id="IPR036390">
    <property type="entry name" value="WH_DNA-bd_sf"/>
</dbReference>
<dbReference type="PROSITE" id="PS51118">
    <property type="entry name" value="HTH_HXLR"/>
    <property type="match status" value="1"/>
</dbReference>
<dbReference type="Proteomes" id="UP001431784">
    <property type="component" value="Unassembled WGS sequence"/>
</dbReference>
<dbReference type="RefSeq" id="WP_274354580.1">
    <property type="nucleotide sequence ID" value="NZ_JAQZSM010000083.1"/>
</dbReference>
<accession>A0ABT5TFN3</accession>
<keyword evidence="2" id="KW-0238">DNA-binding</keyword>
<dbReference type="InterPro" id="IPR011991">
    <property type="entry name" value="ArsR-like_HTH"/>
</dbReference>
<keyword evidence="3" id="KW-0804">Transcription</keyword>
<evidence type="ECO:0000256" key="3">
    <source>
        <dbReference type="ARBA" id="ARBA00023163"/>
    </source>
</evidence>
<dbReference type="CDD" id="cd00090">
    <property type="entry name" value="HTH_ARSR"/>
    <property type="match status" value="1"/>
</dbReference>
<dbReference type="Gene3D" id="1.10.10.10">
    <property type="entry name" value="Winged helix-like DNA-binding domain superfamily/Winged helix DNA-binding domain"/>
    <property type="match status" value="1"/>
</dbReference>
<evidence type="ECO:0000259" key="4">
    <source>
        <dbReference type="PROSITE" id="PS51118"/>
    </source>
</evidence>
<proteinExistence type="predicted"/>
<dbReference type="EMBL" id="JAQZSM010000083">
    <property type="protein sequence ID" value="MDD7973929.1"/>
    <property type="molecule type" value="Genomic_DNA"/>
</dbReference>
<reference evidence="5" key="1">
    <citation type="submission" date="2023-02" db="EMBL/GenBank/DDBJ databases">
        <title>Description of Roseinatronobacter alkalisoli sp. nov., an alkaliphilic bacerium isolated from soda soil.</title>
        <authorList>
            <person name="Wei W."/>
        </authorList>
    </citation>
    <scope>NUCLEOTIDE SEQUENCE</scope>
    <source>
        <strain evidence="5">HJB301</strain>
    </source>
</reference>
<comment type="caution">
    <text evidence="5">The sequence shown here is derived from an EMBL/GenBank/DDBJ whole genome shotgun (WGS) entry which is preliminary data.</text>
</comment>
<gene>
    <name evidence="5" type="ORF">PUT78_23155</name>
</gene>
<dbReference type="SUPFAM" id="SSF46785">
    <property type="entry name" value="Winged helix' DNA-binding domain"/>
    <property type="match status" value="1"/>
</dbReference>
<evidence type="ECO:0000256" key="1">
    <source>
        <dbReference type="ARBA" id="ARBA00023015"/>
    </source>
</evidence>
<keyword evidence="1" id="KW-0805">Transcription regulation</keyword>
<dbReference type="InterPro" id="IPR002577">
    <property type="entry name" value="HTH_HxlR"/>
</dbReference>
<sequence>MRDILTSTPIESCPVRQILTDVGDKWSILILIALSGGPRRFSALRRDIPDISQKMLTQTLRKLERDGLVSREVTPSTPPRVDYDLTALGASLMHQITPLAGWAVRHLDEITAARRRFDWSSTSG</sequence>
<dbReference type="InterPro" id="IPR036388">
    <property type="entry name" value="WH-like_DNA-bd_sf"/>
</dbReference>
<dbReference type="PANTHER" id="PTHR33204">
    <property type="entry name" value="TRANSCRIPTIONAL REGULATOR, MARR FAMILY"/>
    <property type="match status" value="1"/>
</dbReference>
<organism evidence="5 6">
    <name type="scientific">Roseinatronobacter alkalisoli</name>
    <dbReference type="NCBI Taxonomy" id="3028235"/>
    <lineage>
        <taxon>Bacteria</taxon>
        <taxon>Pseudomonadati</taxon>
        <taxon>Pseudomonadota</taxon>
        <taxon>Alphaproteobacteria</taxon>
        <taxon>Rhodobacterales</taxon>
        <taxon>Paracoccaceae</taxon>
        <taxon>Roseinatronobacter</taxon>
    </lineage>
</organism>
<evidence type="ECO:0000313" key="5">
    <source>
        <dbReference type="EMBL" id="MDD7973929.1"/>
    </source>
</evidence>
<name>A0ABT5TFN3_9RHOB</name>
<dbReference type="Pfam" id="PF01638">
    <property type="entry name" value="HxlR"/>
    <property type="match status" value="1"/>
</dbReference>
<keyword evidence="6" id="KW-1185">Reference proteome</keyword>
<evidence type="ECO:0000313" key="6">
    <source>
        <dbReference type="Proteomes" id="UP001431784"/>
    </source>
</evidence>